<dbReference type="PRINTS" id="PR01849">
    <property type="entry name" value="UBIQUITINACT"/>
</dbReference>
<dbReference type="InterPro" id="IPR018965">
    <property type="entry name" value="Ub-activating_enz_E1_C"/>
</dbReference>
<comment type="caution">
    <text evidence="14">The sequence shown here is derived from an EMBL/GenBank/DDBJ whole genome shotgun (WGS) entry which is preliminary data.</text>
</comment>
<dbReference type="FunFam" id="3.40.50.12550:FF:000001">
    <property type="entry name" value="Ubiquitin-activating enzyme E1 1"/>
    <property type="match status" value="1"/>
</dbReference>
<dbReference type="PROSITE" id="PS00536">
    <property type="entry name" value="UBIQUITIN_ACTIVAT_1"/>
    <property type="match status" value="1"/>
</dbReference>
<dbReference type="InterPro" id="IPR032418">
    <property type="entry name" value="E1_FCCH"/>
</dbReference>
<dbReference type="GO" id="GO:0006974">
    <property type="term" value="P:DNA damage response"/>
    <property type="evidence" value="ECO:0007669"/>
    <property type="project" value="TreeGrafter"/>
</dbReference>
<dbReference type="CDD" id="cd01490">
    <property type="entry name" value="Ube1_repeat2"/>
    <property type="match status" value="1"/>
</dbReference>
<dbReference type="EC" id="6.2.1.45" evidence="5"/>
<dbReference type="FunFam" id="2.40.30.180:FF:000001">
    <property type="entry name" value="ubiquitin-like modifier-activating enzyme 1"/>
    <property type="match status" value="1"/>
</dbReference>
<comment type="similarity">
    <text evidence="3 11">Belongs to the ubiquitin-activating E1 family.</text>
</comment>
<evidence type="ECO:0000256" key="2">
    <source>
        <dbReference type="ARBA" id="ARBA00004906"/>
    </source>
</evidence>
<dbReference type="InterPro" id="IPR000011">
    <property type="entry name" value="UBQ/SUMO-activ_enz_E1-like"/>
</dbReference>
<dbReference type="STRING" id="1890364.A0A2P6NEG4"/>
<dbReference type="Pfam" id="PF16191">
    <property type="entry name" value="E1_4HB"/>
    <property type="match status" value="1"/>
</dbReference>
<dbReference type="Pfam" id="PF09358">
    <property type="entry name" value="E1_UFD"/>
    <property type="match status" value="1"/>
</dbReference>
<reference evidence="14 15" key="1">
    <citation type="journal article" date="2018" name="Genome Biol. Evol.">
        <title>Multiple Roots of Fruiting Body Formation in Amoebozoa.</title>
        <authorList>
            <person name="Hillmann F."/>
            <person name="Forbes G."/>
            <person name="Novohradska S."/>
            <person name="Ferling I."/>
            <person name="Riege K."/>
            <person name="Groth M."/>
            <person name="Westermann M."/>
            <person name="Marz M."/>
            <person name="Spaller T."/>
            <person name="Winckler T."/>
            <person name="Schaap P."/>
            <person name="Glockner G."/>
        </authorList>
    </citation>
    <scope>NUCLEOTIDE SEQUENCE [LARGE SCALE GENOMIC DNA]</scope>
    <source>
        <strain evidence="14 15">Jena</strain>
    </source>
</reference>
<comment type="catalytic activity">
    <reaction evidence="1">
        <text>ATP + ubiquitin + [E1 ubiquitin-activating enzyme]-L-cysteine = AMP + diphosphate + S-ubiquitinyl-[E1 ubiquitin-activating enzyme]-L-cysteine.</text>
        <dbReference type="EC" id="6.2.1.45"/>
    </reaction>
</comment>
<dbReference type="Gene3D" id="3.10.290.60">
    <property type="entry name" value="Ubiquitin-activating enzyme E1, UFD domain"/>
    <property type="match status" value="1"/>
</dbReference>
<dbReference type="InterPro" id="IPR042302">
    <property type="entry name" value="E1_FCCH_sf"/>
</dbReference>
<dbReference type="InterPro" id="IPR000594">
    <property type="entry name" value="ThiF_NAD_FAD-bd"/>
</dbReference>
<dbReference type="Proteomes" id="UP000241769">
    <property type="component" value="Unassembled WGS sequence"/>
</dbReference>
<dbReference type="SUPFAM" id="SSF69572">
    <property type="entry name" value="Activating enzymes of the ubiquitin-like proteins"/>
    <property type="match status" value="2"/>
</dbReference>
<evidence type="ECO:0000256" key="5">
    <source>
        <dbReference type="ARBA" id="ARBA00012990"/>
    </source>
</evidence>
<dbReference type="Pfam" id="PF10585">
    <property type="entry name" value="UBA_E1_SCCH"/>
    <property type="match status" value="1"/>
</dbReference>
<dbReference type="Gene3D" id="3.40.50.720">
    <property type="entry name" value="NAD(P)-binding Rossmann-like Domain"/>
    <property type="match status" value="1"/>
</dbReference>
<feature type="domain" description="Ubiquitin-activating enzyme E1 C-terminal" evidence="13">
    <location>
        <begin position="784"/>
        <end position="910"/>
    </location>
</feature>
<evidence type="ECO:0000256" key="3">
    <source>
        <dbReference type="ARBA" id="ARBA00005673"/>
    </source>
</evidence>
<dbReference type="PROSITE" id="PS00865">
    <property type="entry name" value="UBIQUITIN_ACTIVAT_2"/>
    <property type="match status" value="1"/>
</dbReference>
<dbReference type="PANTHER" id="PTHR10953:SF4">
    <property type="entry name" value="UBIQUITIN-ACTIVATING ENZYME E1 C-TERMINAL DOMAIN-CONTAINING PROTEIN"/>
    <property type="match status" value="1"/>
</dbReference>
<keyword evidence="7 11" id="KW-0547">Nucleotide-binding</keyword>
<evidence type="ECO:0000256" key="7">
    <source>
        <dbReference type="ARBA" id="ARBA00022741"/>
    </source>
</evidence>
<keyword evidence="9 11" id="KW-0067">ATP-binding</keyword>
<dbReference type="InParanoid" id="A0A2P6NEG4"/>
<dbReference type="SMART" id="SM00985">
    <property type="entry name" value="UBA_e1_C"/>
    <property type="match status" value="1"/>
</dbReference>
<dbReference type="Pfam" id="PF00899">
    <property type="entry name" value="ThiF"/>
    <property type="match status" value="1"/>
</dbReference>
<dbReference type="InterPro" id="IPR038252">
    <property type="entry name" value="UBA_E1_C_sf"/>
</dbReference>
<dbReference type="InterPro" id="IPR033127">
    <property type="entry name" value="UBQ-activ_enz_E1_Cys_AS"/>
</dbReference>
<evidence type="ECO:0000256" key="6">
    <source>
        <dbReference type="ARBA" id="ARBA00022598"/>
    </source>
</evidence>
<evidence type="ECO:0000256" key="1">
    <source>
        <dbReference type="ARBA" id="ARBA00000488"/>
    </source>
</evidence>
<comment type="pathway">
    <text evidence="2">Protein modification; protein ubiquitination.</text>
</comment>
<evidence type="ECO:0000256" key="4">
    <source>
        <dbReference type="ARBA" id="ARBA00011245"/>
    </source>
</evidence>
<dbReference type="GO" id="GO:0006511">
    <property type="term" value="P:ubiquitin-dependent protein catabolic process"/>
    <property type="evidence" value="ECO:0007669"/>
    <property type="project" value="TreeGrafter"/>
</dbReference>
<feature type="non-terminal residue" evidence="14">
    <location>
        <position position="1"/>
    </location>
</feature>
<dbReference type="InterPro" id="IPR019572">
    <property type="entry name" value="UBA_E1_SCCH"/>
</dbReference>
<keyword evidence="15" id="KW-1185">Reference proteome</keyword>
<dbReference type="AlphaFoldDB" id="A0A2P6NEG4"/>
<dbReference type="UniPathway" id="UPA00143"/>
<dbReference type="Gene3D" id="3.40.50.12550">
    <property type="entry name" value="Ubiquitin-activating enzyme E1, inactive adenylation domain, subdomain 2"/>
    <property type="match status" value="1"/>
</dbReference>
<keyword evidence="8 11" id="KW-0833">Ubl conjugation pathway</keyword>
<feature type="region of interest" description="Disordered" evidence="12">
    <location>
        <begin position="670"/>
        <end position="691"/>
    </location>
</feature>
<protein>
    <recommendedName>
        <fullName evidence="5">E1 ubiquitin-activating enzyme</fullName>
        <ecNumber evidence="5">6.2.1.45</ecNumber>
    </recommendedName>
</protein>
<keyword evidence="6 11" id="KW-0436">Ligase</keyword>
<dbReference type="FunFam" id="3.10.290.60:FF:000001">
    <property type="entry name" value="Ubiquitin-activating enzyme E1 2"/>
    <property type="match status" value="1"/>
</dbReference>
<dbReference type="InterPro" id="IPR018075">
    <property type="entry name" value="UBQ-activ_enz_E1"/>
</dbReference>
<evidence type="ECO:0000313" key="15">
    <source>
        <dbReference type="Proteomes" id="UP000241769"/>
    </source>
</evidence>
<dbReference type="GO" id="GO:0004839">
    <property type="term" value="F:ubiquitin activating enzyme activity"/>
    <property type="evidence" value="ECO:0007669"/>
    <property type="project" value="UniProtKB-EC"/>
</dbReference>
<proteinExistence type="inferred from homology"/>
<dbReference type="InterPro" id="IPR035985">
    <property type="entry name" value="Ubiquitin-activating_enz"/>
</dbReference>
<dbReference type="FunFam" id="3.40.50.720:FF:000015">
    <property type="entry name" value="Ubiquitin-activating enzyme E1 1"/>
    <property type="match status" value="1"/>
</dbReference>
<name>A0A2P6NEG4_9EUKA</name>
<dbReference type="PANTHER" id="PTHR10953">
    <property type="entry name" value="UBIQUITIN-ACTIVATING ENZYME E1"/>
    <property type="match status" value="1"/>
</dbReference>
<evidence type="ECO:0000256" key="8">
    <source>
        <dbReference type="ARBA" id="ARBA00022786"/>
    </source>
</evidence>
<dbReference type="NCBIfam" id="TIGR01408">
    <property type="entry name" value="Ube1"/>
    <property type="match status" value="1"/>
</dbReference>
<evidence type="ECO:0000256" key="12">
    <source>
        <dbReference type="SAM" id="MobiDB-lite"/>
    </source>
</evidence>
<dbReference type="OrthoDB" id="10252231at2759"/>
<comment type="subunit">
    <text evidence="4">Monomer.</text>
</comment>
<dbReference type="GO" id="GO:0005737">
    <property type="term" value="C:cytoplasm"/>
    <property type="evidence" value="ECO:0007669"/>
    <property type="project" value="TreeGrafter"/>
</dbReference>
<evidence type="ECO:0000256" key="10">
    <source>
        <dbReference type="PROSITE-ProRule" id="PRU10132"/>
    </source>
</evidence>
<evidence type="ECO:0000313" key="14">
    <source>
        <dbReference type="EMBL" id="PRP82322.1"/>
    </source>
</evidence>
<dbReference type="GO" id="GO:0005524">
    <property type="term" value="F:ATP binding"/>
    <property type="evidence" value="ECO:0007669"/>
    <property type="project" value="UniProtKB-KW"/>
</dbReference>
<dbReference type="FunFam" id="1.10.10.2660:FF:000001">
    <property type="entry name" value="Ubiquitin-activating enzyme E1 1"/>
    <property type="match status" value="1"/>
</dbReference>
<sequence>NKLAELNGYVPVSTHSGPLDEDFLKRFRVVLTTNQTLDEQLRIDDICHKNGVAYINADTFGVFANIFCDFGKQFTVTDSDGEQPVSLIVANISQENPGIVTVVDDARIPFEDGEYVTISEVQGMTELNDGKPRQIKILSKYTFSIEDTTNYSAYKTGGSITQVKMPKNLDFDPLRQSLENPGEFLCTDWAKMEAPAQLHVAFRALHQFRQAHKSYPEAHNEAHADEILKLANEINEKSSNKLDKVDEKLVKQLAYSAIGEFAPITTFIGGAASQEVLKACSGKFTPLKQWVYFDNVEILPNITDPAEYQPEKSRYDGQIAVIGKTLSEKIHNMSYFLVGAGAIGCEVLKVWAMMGLGTKGTVHVTDMDTIEKSNLSRQFLFRSKDVGQLKSKTAALAVTAMNPDIKIQSYSTRVGPETENVFNEAFYNSLTGVCNALDNVNARLYMDGQCILHKKSLLESGTLGTKGNTQVIVPLLTESYGSSRDPPEKGTPICTLHSFPNIIDHTIQWALNAFQGLFNQDPTLAQDYAESKNFEEKFEKMGFPDQLQVLEAAKAYLVDRPNDYDDCLKWARQKFEEYFSHSIKQLLHNFPVDMVTSNGALFWSGPKRAPKPLEFDVKDETHFDFIVSAANLHAFNYGIAVEEDEQKIKSFVSAIHVAPFVPKQMKIAANDAEEKENRDSRDGNEDEDKVESLKKMLPQAGSVNAKLTPVEFEKDDDSNHHIAFITSTSNLRATNYGIPVASRHKTKGIAGKIIPAMVTTTAVVSGLVNVELIKLAQGQKLEAYKNGFVNLALPFFAFSEPIAPAKTKIRDDWSWTLWDRFDIDGGLTLKQFLTYFQEKYQLDISMVSSGKCMVYSSFMAKDKQQDRLPRELSQVVEIVSKQPLPEGNYIVLEVCCSRVEDDEDVDVPSVRYRFRNTFISRLTDSQFPLILFQTINSDSSTTVSTLEHLNISSMQSSLIR</sequence>
<dbReference type="InterPro" id="IPR045886">
    <property type="entry name" value="ThiF/MoeB/HesA"/>
</dbReference>
<evidence type="ECO:0000259" key="13">
    <source>
        <dbReference type="SMART" id="SM00985"/>
    </source>
</evidence>
<dbReference type="InterPro" id="IPR018074">
    <property type="entry name" value="UBQ-activ_enz_E1_CS"/>
</dbReference>
<dbReference type="GO" id="GO:0005634">
    <property type="term" value="C:nucleus"/>
    <property type="evidence" value="ECO:0007669"/>
    <property type="project" value="TreeGrafter"/>
</dbReference>
<feature type="active site" description="Glycyl thioester intermediate" evidence="10">
    <location>
        <position position="494"/>
    </location>
</feature>
<dbReference type="FunCoup" id="A0A2P6NEG4">
    <property type="interactions" value="1100"/>
</dbReference>
<dbReference type="Gene3D" id="2.40.30.180">
    <property type="entry name" value="Ubiquitin-activating enzyme E1, FCCH domain"/>
    <property type="match status" value="1"/>
</dbReference>
<dbReference type="InterPro" id="IPR042063">
    <property type="entry name" value="Ubi_acti_E1_SCCH"/>
</dbReference>
<organism evidence="14 15">
    <name type="scientific">Planoprotostelium fungivorum</name>
    <dbReference type="NCBI Taxonomy" id="1890364"/>
    <lineage>
        <taxon>Eukaryota</taxon>
        <taxon>Amoebozoa</taxon>
        <taxon>Evosea</taxon>
        <taxon>Variosea</taxon>
        <taxon>Cavosteliida</taxon>
        <taxon>Cavosteliaceae</taxon>
        <taxon>Planoprotostelium</taxon>
    </lineage>
</organism>
<dbReference type="Pfam" id="PF16190">
    <property type="entry name" value="E1_FCCH"/>
    <property type="match status" value="1"/>
</dbReference>
<dbReference type="Gene3D" id="1.10.10.2660">
    <property type="entry name" value="Ubiquitin-activating enzyme E1, SCCH domain"/>
    <property type="match status" value="1"/>
</dbReference>
<evidence type="ECO:0000256" key="9">
    <source>
        <dbReference type="ARBA" id="ARBA00022840"/>
    </source>
</evidence>
<dbReference type="InterPro" id="IPR032420">
    <property type="entry name" value="E1_4HB"/>
</dbReference>
<gene>
    <name evidence="14" type="ORF">PROFUN_10226</name>
</gene>
<accession>A0A2P6NEG4</accession>
<dbReference type="EMBL" id="MDYQ01000105">
    <property type="protein sequence ID" value="PRP82322.1"/>
    <property type="molecule type" value="Genomic_DNA"/>
</dbReference>
<evidence type="ECO:0000256" key="11">
    <source>
        <dbReference type="RuleBase" id="RU000519"/>
    </source>
</evidence>